<dbReference type="InParanoid" id="A0A2K1II57"/>
<gene>
    <name evidence="1" type="ORF">PHYPA_027651</name>
</gene>
<evidence type="ECO:0000313" key="2">
    <source>
        <dbReference type="EnsemblPlants" id="PAC:32948574.CDS.1"/>
    </source>
</evidence>
<name>A0A2K1II57_PHYPA</name>
<dbReference type="Proteomes" id="UP000006727">
    <property type="component" value="Chromosome 23"/>
</dbReference>
<reference evidence="1 3" key="1">
    <citation type="journal article" date="2008" name="Science">
        <title>The Physcomitrella genome reveals evolutionary insights into the conquest of land by plants.</title>
        <authorList>
            <person name="Rensing S."/>
            <person name="Lang D."/>
            <person name="Zimmer A."/>
            <person name="Terry A."/>
            <person name="Salamov A."/>
            <person name="Shapiro H."/>
            <person name="Nishiyama T."/>
            <person name="Perroud P.-F."/>
            <person name="Lindquist E."/>
            <person name="Kamisugi Y."/>
            <person name="Tanahashi T."/>
            <person name="Sakakibara K."/>
            <person name="Fujita T."/>
            <person name="Oishi K."/>
            <person name="Shin-I T."/>
            <person name="Kuroki Y."/>
            <person name="Toyoda A."/>
            <person name="Suzuki Y."/>
            <person name="Hashimoto A."/>
            <person name="Yamaguchi K."/>
            <person name="Sugano A."/>
            <person name="Kohara Y."/>
            <person name="Fujiyama A."/>
            <person name="Anterola A."/>
            <person name="Aoki S."/>
            <person name="Ashton N."/>
            <person name="Barbazuk W.B."/>
            <person name="Barker E."/>
            <person name="Bennetzen J."/>
            <person name="Bezanilla M."/>
            <person name="Blankenship R."/>
            <person name="Cho S.H."/>
            <person name="Dutcher S."/>
            <person name="Estelle M."/>
            <person name="Fawcett J.A."/>
            <person name="Gundlach H."/>
            <person name="Hanada K."/>
            <person name="Heyl A."/>
            <person name="Hicks K.A."/>
            <person name="Hugh J."/>
            <person name="Lohr M."/>
            <person name="Mayer K."/>
            <person name="Melkozernov A."/>
            <person name="Murata T."/>
            <person name="Nelson D."/>
            <person name="Pils B."/>
            <person name="Prigge M."/>
            <person name="Reiss B."/>
            <person name="Renner T."/>
            <person name="Rombauts S."/>
            <person name="Rushton P."/>
            <person name="Sanderfoot A."/>
            <person name="Schween G."/>
            <person name="Shiu S.-H."/>
            <person name="Stueber K."/>
            <person name="Theodoulou F.L."/>
            <person name="Tu H."/>
            <person name="Van de Peer Y."/>
            <person name="Verrier P.J."/>
            <person name="Waters E."/>
            <person name="Wood A."/>
            <person name="Yang L."/>
            <person name="Cove D."/>
            <person name="Cuming A."/>
            <person name="Hasebe M."/>
            <person name="Lucas S."/>
            <person name="Mishler D.B."/>
            <person name="Reski R."/>
            <person name="Grigoriev I."/>
            <person name="Quatrano R.S."/>
            <person name="Boore J.L."/>
        </authorList>
    </citation>
    <scope>NUCLEOTIDE SEQUENCE [LARGE SCALE GENOMIC DNA]</scope>
    <source>
        <strain evidence="2 3">cv. Gransden 2004</strain>
    </source>
</reference>
<protein>
    <submittedName>
        <fullName evidence="1 2">Uncharacterized protein</fullName>
    </submittedName>
</protein>
<reference evidence="2" key="3">
    <citation type="submission" date="2020-12" db="UniProtKB">
        <authorList>
            <consortium name="EnsemblPlants"/>
        </authorList>
    </citation>
    <scope>IDENTIFICATION</scope>
</reference>
<keyword evidence="3" id="KW-1185">Reference proteome</keyword>
<dbReference type="Gramene" id="Pp3c23_5630V3.1">
    <property type="protein sequence ID" value="PAC:32948574.CDS.1"/>
    <property type="gene ID" value="Pp3c23_5630"/>
</dbReference>
<organism evidence="1">
    <name type="scientific">Physcomitrium patens</name>
    <name type="common">Spreading-leaved earth moss</name>
    <name type="synonym">Physcomitrella patens</name>
    <dbReference type="NCBI Taxonomy" id="3218"/>
    <lineage>
        <taxon>Eukaryota</taxon>
        <taxon>Viridiplantae</taxon>
        <taxon>Streptophyta</taxon>
        <taxon>Embryophyta</taxon>
        <taxon>Bryophyta</taxon>
        <taxon>Bryophytina</taxon>
        <taxon>Bryopsida</taxon>
        <taxon>Funariidae</taxon>
        <taxon>Funariales</taxon>
        <taxon>Funariaceae</taxon>
        <taxon>Physcomitrium</taxon>
    </lineage>
</organism>
<evidence type="ECO:0000313" key="1">
    <source>
        <dbReference type="EMBL" id="PNR28959.1"/>
    </source>
</evidence>
<dbReference type="EnsemblPlants" id="Pp3c23_5630V3.1">
    <property type="protein sequence ID" value="PAC:32948574.CDS.1"/>
    <property type="gene ID" value="Pp3c23_5630"/>
</dbReference>
<sequence>MILATPWSCYQTVSNFLNLAFDAPWLGWRILEDQSTARSPTSARTMRLLNTL</sequence>
<dbReference type="AlphaFoldDB" id="A0A2K1II57"/>
<proteinExistence type="predicted"/>
<reference evidence="1 3" key="2">
    <citation type="journal article" date="2018" name="Plant J.">
        <title>The Physcomitrella patens chromosome-scale assembly reveals moss genome structure and evolution.</title>
        <authorList>
            <person name="Lang D."/>
            <person name="Ullrich K.K."/>
            <person name="Murat F."/>
            <person name="Fuchs J."/>
            <person name="Jenkins J."/>
            <person name="Haas F.B."/>
            <person name="Piednoel M."/>
            <person name="Gundlach H."/>
            <person name="Van Bel M."/>
            <person name="Meyberg R."/>
            <person name="Vives C."/>
            <person name="Morata J."/>
            <person name="Symeonidi A."/>
            <person name="Hiss M."/>
            <person name="Muchero W."/>
            <person name="Kamisugi Y."/>
            <person name="Saleh O."/>
            <person name="Blanc G."/>
            <person name="Decker E.L."/>
            <person name="van Gessel N."/>
            <person name="Grimwood J."/>
            <person name="Hayes R.D."/>
            <person name="Graham S.W."/>
            <person name="Gunter L.E."/>
            <person name="McDaniel S.F."/>
            <person name="Hoernstein S.N.W."/>
            <person name="Larsson A."/>
            <person name="Li F.W."/>
            <person name="Perroud P.F."/>
            <person name="Phillips J."/>
            <person name="Ranjan P."/>
            <person name="Rokshar D.S."/>
            <person name="Rothfels C.J."/>
            <person name="Schneider L."/>
            <person name="Shu S."/>
            <person name="Stevenson D.W."/>
            <person name="Thummler F."/>
            <person name="Tillich M."/>
            <person name="Villarreal Aguilar J.C."/>
            <person name="Widiez T."/>
            <person name="Wong G.K."/>
            <person name="Wymore A."/>
            <person name="Zhang Y."/>
            <person name="Zimmer A.D."/>
            <person name="Quatrano R.S."/>
            <person name="Mayer K.F.X."/>
            <person name="Goodstein D."/>
            <person name="Casacuberta J.M."/>
            <person name="Vandepoele K."/>
            <person name="Reski R."/>
            <person name="Cuming A.C."/>
            <person name="Tuskan G.A."/>
            <person name="Maumus F."/>
            <person name="Salse J."/>
            <person name="Schmutz J."/>
            <person name="Rensing S.A."/>
        </authorList>
    </citation>
    <scope>NUCLEOTIDE SEQUENCE [LARGE SCALE GENOMIC DNA]</scope>
    <source>
        <strain evidence="2 3">cv. Gransden 2004</strain>
    </source>
</reference>
<evidence type="ECO:0000313" key="3">
    <source>
        <dbReference type="Proteomes" id="UP000006727"/>
    </source>
</evidence>
<accession>A0A2K1II57</accession>
<dbReference type="EMBL" id="ABEU02000023">
    <property type="protein sequence ID" value="PNR28959.1"/>
    <property type="molecule type" value="Genomic_DNA"/>
</dbReference>